<feature type="transmembrane region" description="Helical" evidence="9">
    <location>
        <begin position="636"/>
        <end position="666"/>
    </location>
</feature>
<feature type="chain" id="PRO_5007365110" description="Transmembrane 9 superfamily member" evidence="9">
    <location>
        <begin position="24"/>
        <end position="676"/>
    </location>
</feature>
<dbReference type="KEGG" id="kla:KLLA0_E20835g"/>
<dbReference type="GO" id="GO:0005794">
    <property type="term" value="C:Golgi apparatus"/>
    <property type="evidence" value="ECO:0007669"/>
    <property type="project" value="UniProtKB-SubCell"/>
</dbReference>
<feature type="transmembrane region" description="Helical" evidence="9">
    <location>
        <begin position="445"/>
        <end position="464"/>
    </location>
</feature>
<keyword evidence="6 9" id="KW-1133">Transmembrane helix</keyword>
<evidence type="ECO:0000256" key="8">
    <source>
        <dbReference type="ARBA" id="ARBA00023136"/>
    </source>
</evidence>
<dbReference type="EMBL" id="CR382125">
    <property type="protein sequence ID" value="CAG99979.1"/>
    <property type="molecule type" value="Genomic_DNA"/>
</dbReference>
<sequence length="676" mass="77123">MKLKSRSVLVSLLVLLSLIWVLPRLRNHRRPSPDANPFKFSSSYQQHTGVFKEYGLLSPNFYEYGDKVDITVNKVESDLTHFSYGYYDLHFTCPPSQDMKPLPLTFSDILYGNKKWQSDYQLTFGKDEDCVRLCDRKTNGEGKKQAYELIKQNYVVQWLADDDLPGATTYLNTKDKKKYYSSGFPLGQYDPETDEAYINNHVMIVIRYHTIDQGKNTIVGFEVYPKSVSDHHCPGASKDYTPYKIDPTNEDIEFISFTYAVYWREDFKVDWKNRWNFFINGGELKESTSNQFHWITFANGIIVTSCLLLIVIAILKRQETDGSITTQLAAEWSKARVPLFFQLNLLVSMGIHFLFTTLGTLIISCSLNHTHRIGSSVLTCAVFLFISGSFTSSFIGALLEGQMSQHKLVNSIIFGSTLPGITLVIVLLLNYILKANNAANTLPHGTVALLFGAYFIVCVPISIIGGKCADRFLKVNSTNTLLNSFALAEVNKHDTRPLYVESKNSIPFVLKNPIAITLTFGLIPFALIYVELLFAYKSLWLQKTTLYYLYGFLLSNIVIVCICICLLSIIGCYIHLNYGNDSLNFKWDNVIGRVLEACHSWRWKAFHMGGAVAWYMEAYSILYLIFVARYRDFISSFLFVCYSTLFNILCWTAFGSLSYLSSLWFIGKLNEYNKAK</sequence>
<dbReference type="GO" id="GO:0072657">
    <property type="term" value="P:protein localization to membrane"/>
    <property type="evidence" value="ECO:0007669"/>
    <property type="project" value="TreeGrafter"/>
</dbReference>
<dbReference type="InterPro" id="IPR004240">
    <property type="entry name" value="EMP70"/>
</dbReference>
<evidence type="ECO:0000256" key="3">
    <source>
        <dbReference type="ARBA" id="ARBA00005227"/>
    </source>
</evidence>
<keyword evidence="7" id="KW-0333">Golgi apparatus</keyword>
<feature type="transmembrane region" description="Helical" evidence="9">
    <location>
        <begin position="411"/>
        <end position="433"/>
    </location>
</feature>
<comment type="similarity">
    <text evidence="3 9">Belongs to the nonaspanin (TM9SF) (TC 9.A.2) family.</text>
</comment>
<accession>Q6CME7</accession>
<evidence type="ECO:0000256" key="2">
    <source>
        <dbReference type="ARBA" id="ARBA00004555"/>
    </source>
</evidence>
<evidence type="ECO:0000313" key="11">
    <source>
        <dbReference type="Proteomes" id="UP000000598"/>
    </source>
</evidence>
<evidence type="ECO:0000256" key="5">
    <source>
        <dbReference type="ARBA" id="ARBA00022729"/>
    </source>
</evidence>
<name>Q6CME7_KLULA</name>
<keyword evidence="5 9" id="KW-0732">Signal</keyword>
<dbReference type="FunCoup" id="Q6CME7">
    <property type="interactions" value="24"/>
</dbReference>
<feature type="transmembrane region" description="Helical" evidence="9">
    <location>
        <begin position="294"/>
        <end position="315"/>
    </location>
</feature>
<dbReference type="Proteomes" id="UP000000598">
    <property type="component" value="Chromosome E"/>
</dbReference>
<dbReference type="eggNOG" id="KOG1278">
    <property type="taxonomic scope" value="Eukaryota"/>
</dbReference>
<dbReference type="PANTHER" id="PTHR10766:SF55">
    <property type="entry name" value="TRANSMEMBRANE 9 SUPERFAMILY MEMBER 4"/>
    <property type="match status" value="1"/>
</dbReference>
<proteinExistence type="inferred from homology"/>
<evidence type="ECO:0000256" key="7">
    <source>
        <dbReference type="ARBA" id="ARBA00023034"/>
    </source>
</evidence>
<reference evidence="10 11" key="1">
    <citation type="journal article" date="2004" name="Nature">
        <title>Genome evolution in yeasts.</title>
        <authorList>
            <consortium name="Genolevures"/>
            <person name="Dujon B."/>
            <person name="Sherman D."/>
            <person name="Fischer G."/>
            <person name="Durrens P."/>
            <person name="Casaregola S."/>
            <person name="Lafontaine I."/>
            <person name="de Montigny J."/>
            <person name="Marck C."/>
            <person name="Neuveglise C."/>
            <person name="Talla E."/>
            <person name="Goffard N."/>
            <person name="Frangeul L."/>
            <person name="Aigle M."/>
            <person name="Anthouard V."/>
            <person name="Babour A."/>
            <person name="Barbe V."/>
            <person name="Barnay S."/>
            <person name="Blanchin S."/>
            <person name="Beckerich J.M."/>
            <person name="Beyne E."/>
            <person name="Bleykasten C."/>
            <person name="Boisrame A."/>
            <person name="Boyer J."/>
            <person name="Cattolico L."/>
            <person name="Confanioleri F."/>
            <person name="de Daruvar A."/>
            <person name="Despons L."/>
            <person name="Fabre E."/>
            <person name="Fairhead C."/>
            <person name="Ferry-Dumazet H."/>
            <person name="Groppi A."/>
            <person name="Hantraye F."/>
            <person name="Hennequin C."/>
            <person name="Jauniaux N."/>
            <person name="Joyet P."/>
            <person name="Kachouri R."/>
            <person name="Kerrest A."/>
            <person name="Koszul R."/>
            <person name="Lemaire M."/>
            <person name="Lesur I."/>
            <person name="Ma L."/>
            <person name="Muller H."/>
            <person name="Nicaud J.M."/>
            <person name="Nikolski M."/>
            <person name="Oztas S."/>
            <person name="Ozier-Kalogeropoulos O."/>
            <person name="Pellenz S."/>
            <person name="Potier S."/>
            <person name="Richard G.F."/>
            <person name="Straub M.L."/>
            <person name="Suleau A."/>
            <person name="Swennene D."/>
            <person name="Tekaia F."/>
            <person name="Wesolowski-Louvel M."/>
            <person name="Westhof E."/>
            <person name="Wirth B."/>
            <person name="Zeniou-Meyer M."/>
            <person name="Zivanovic I."/>
            <person name="Bolotin-Fukuhara M."/>
            <person name="Thierry A."/>
            <person name="Bouchier C."/>
            <person name="Caudron B."/>
            <person name="Scarpelli C."/>
            <person name="Gaillardin C."/>
            <person name="Weissenbach J."/>
            <person name="Wincker P."/>
            <person name="Souciet J.L."/>
        </authorList>
    </citation>
    <scope>NUCLEOTIDE SEQUENCE [LARGE SCALE GENOMIC DNA]</scope>
    <source>
        <strain evidence="11">ATCC 8585 / CBS 2359 / DSM 70799 / NBRC 1267 / NRRL Y-1140 / WM37</strain>
    </source>
</reference>
<dbReference type="PaxDb" id="284590-Q6CME7"/>
<dbReference type="InParanoid" id="Q6CME7"/>
<evidence type="ECO:0000256" key="9">
    <source>
        <dbReference type="RuleBase" id="RU363079"/>
    </source>
</evidence>
<comment type="subcellular location">
    <subcellularLocation>
        <location evidence="2">Golgi apparatus</location>
    </subcellularLocation>
    <subcellularLocation>
        <location evidence="1">Membrane</location>
        <topology evidence="1">Multi-pass membrane protein</topology>
    </subcellularLocation>
</comment>
<dbReference type="PANTHER" id="PTHR10766">
    <property type="entry name" value="TRANSMEMBRANE 9 SUPERFAMILY PROTEIN"/>
    <property type="match status" value="1"/>
</dbReference>
<feature type="transmembrane region" description="Helical" evidence="9">
    <location>
        <begin position="548"/>
        <end position="576"/>
    </location>
</feature>
<dbReference type="HOGENOM" id="CLU_010714_4_0_1"/>
<feature type="transmembrane region" description="Helical" evidence="9">
    <location>
        <begin position="343"/>
        <end position="364"/>
    </location>
</feature>
<keyword evidence="8 9" id="KW-0472">Membrane</keyword>
<feature type="transmembrane region" description="Helical" evidence="9">
    <location>
        <begin position="376"/>
        <end position="399"/>
    </location>
</feature>
<evidence type="ECO:0000256" key="6">
    <source>
        <dbReference type="ARBA" id="ARBA00022989"/>
    </source>
</evidence>
<protein>
    <recommendedName>
        <fullName evidence="9">Transmembrane 9 superfamily member</fullName>
    </recommendedName>
</protein>
<organism evidence="10 11">
    <name type="scientific">Kluyveromyces lactis (strain ATCC 8585 / CBS 2359 / DSM 70799 / NBRC 1267 / NRRL Y-1140 / WM37)</name>
    <name type="common">Yeast</name>
    <name type="synonym">Candida sphaerica</name>
    <dbReference type="NCBI Taxonomy" id="284590"/>
    <lineage>
        <taxon>Eukaryota</taxon>
        <taxon>Fungi</taxon>
        <taxon>Dikarya</taxon>
        <taxon>Ascomycota</taxon>
        <taxon>Saccharomycotina</taxon>
        <taxon>Saccharomycetes</taxon>
        <taxon>Saccharomycetales</taxon>
        <taxon>Saccharomycetaceae</taxon>
        <taxon>Kluyveromyces</taxon>
    </lineage>
</organism>
<keyword evidence="4 9" id="KW-0812">Transmembrane</keyword>
<evidence type="ECO:0000313" key="10">
    <source>
        <dbReference type="EMBL" id="CAG99979.1"/>
    </source>
</evidence>
<dbReference type="AlphaFoldDB" id="Q6CME7"/>
<keyword evidence="11" id="KW-1185">Reference proteome</keyword>
<dbReference type="GO" id="GO:0016020">
    <property type="term" value="C:membrane"/>
    <property type="evidence" value="ECO:0007669"/>
    <property type="project" value="UniProtKB-SubCell"/>
</dbReference>
<dbReference type="Pfam" id="PF02990">
    <property type="entry name" value="EMP70"/>
    <property type="match status" value="1"/>
</dbReference>
<feature type="transmembrane region" description="Helical" evidence="9">
    <location>
        <begin position="514"/>
        <end position="536"/>
    </location>
</feature>
<feature type="transmembrane region" description="Helical" evidence="9">
    <location>
        <begin position="612"/>
        <end position="630"/>
    </location>
</feature>
<gene>
    <name evidence="10" type="ORF">KLLA0_E20835g</name>
</gene>
<evidence type="ECO:0000256" key="4">
    <source>
        <dbReference type="ARBA" id="ARBA00022692"/>
    </source>
</evidence>
<evidence type="ECO:0000256" key="1">
    <source>
        <dbReference type="ARBA" id="ARBA00004141"/>
    </source>
</evidence>
<dbReference type="OMA" id="CPGASKD"/>
<feature type="signal peptide" evidence="9">
    <location>
        <begin position="1"/>
        <end position="23"/>
    </location>
</feature>